<evidence type="ECO:0000313" key="1">
    <source>
        <dbReference type="EMBL" id="GIY91450.1"/>
    </source>
</evidence>
<dbReference type="Proteomes" id="UP001054945">
    <property type="component" value="Unassembled WGS sequence"/>
</dbReference>
<comment type="caution">
    <text evidence="1">The sequence shown here is derived from an EMBL/GenBank/DDBJ whole genome shotgun (WGS) entry which is preliminary data.</text>
</comment>
<reference evidence="1 2" key="1">
    <citation type="submission" date="2021-06" db="EMBL/GenBank/DDBJ databases">
        <title>Caerostris extrusa draft genome.</title>
        <authorList>
            <person name="Kono N."/>
            <person name="Arakawa K."/>
        </authorList>
    </citation>
    <scope>NUCLEOTIDE SEQUENCE [LARGE SCALE GENOMIC DNA]</scope>
</reference>
<dbReference type="AlphaFoldDB" id="A0AAV4X8L5"/>
<organism evidence="1 2">
    <name type="scientific">Caerostris extrusa</name>
    <name type="common">Bark spider</name>
    <name type="synonym">Caerostris bankana</name>
    <dbReference type="NCBI Taxonomy" id="172846"/>
    <lineage>
        <taxon>Eukaryota</taxon>
        <taxon>Metazoa</taxon>
        <taxon>Ecdysozoa</taxon>
        <taxon>Arthropoda</taxon>
        <taxon>Chelicerata</taxon>
        <taxon>Arachnida</taxon>
        <taxon>Araneae</taxon>
        <taxon>Araneomorphae</taxon>
        <taxon>Entelegynae</taxon>
        <taxon>Araneoidea</taxon>
        <taxon>Araneidae</taxon>
        <taxon>Caerostris</taxon>
    </lineage>
</organism>
<sequence>MFLPLTLKYYASLQYRQRHKLPFKYFSLLKHACFGFWSQLIRSCPQSVFYRKSKDRPFHKNYLLVSKYSTLPTKLPPSSLIEGDRIVEGIPRRTISEDPLLPLLNRK</sequence>
<gene>
    <name evidence="1" type="ORF">CEXT_394871</name>
</gene>
<name>A0AAV4X8L5_CAEEX</name>
<accession>A0AAV4X8L5</accession>
<evidence type="ECO:0000313" key="2">
    <source>
        <dbReference type="Proteomes" id="UP001054945"/>
    </source>
</evidence>
<proteinExistence type="predicted"/>
<keyword evidence="2" id="KW-1185">Reference proteome</keyword>
<dbReference type="EMBL" id="BPLR01017415">
    <property type="protein sequence ID" value="GIY91450.1"/>
    <property type="molecule type" value="Genomic_DNA"/>
</dbReference>
<protein>
    <submittedName>
        <fullName evidence="1">Uncharacterized protein</fullName>
    </submittedName>
</protein>